<keyword evidence="3" id="KW-1185">Reference proteome</keyword>
<organism evidence="2 3">
    <name type="scientific">Zalerion maritima</name>
    <dbReference type="NCBI Taxonomy" id="339359"/>
    <lineage>
        <taxon>Eukaryota</taxon>
        <taxon>Fungi</taxon>
        <taxon>Dikarya</taxon>
        <taxon>Ascomycota</taxon>
        <taxon>Pezizomycotina</taxon>
        <taxon>Sordariomycetes</taxon>
        <taxon>Lulworthiomycetidae</taxon>
        <taxon>Lulworthiales</taxon>
        <taxon>Lulworthiaceae</taxon>
        <taxon>Zalerion</taxon>
    </lineage>
</organism>
<dbReference type="EMBL" id="JAKWBI020001384">
    <property type="protein sequence ID" value="KAJ2890756.1"/>
    <property type="molecule type" value="Genomic_DNA"/>
</dbReference>
<reference evidence="2" key="1">
    <citation type="submission" date="2022-07" db="EMBL/GenBank/DDBJ databases">
        <title>Draft genome sequence of Zalerion maritima ATCC 34329, a (micro)plastics degrading marine fungus.</title>
        <authorList>
            <person name="Paco A."/>
            <person name="Goncalves M.F.M."/>
            <person name="Rocha-Santos T.A.P."/>
            <person name="Alves A."/>
        </authorList>
    </citation>
    <scope>NUCLEOTIDE SEQUENCE</scope>
    <source>
        <strain evidence="2">ATCC 34329</strain>
    </source>
</reference>
<gene>
    <name evidence="2" type="ORF">MKZ38_001382</name>
</gene>
<evidence type="ECO:0000313" key="2">
    <source>
        <dbReference type="EMBL" id="KAJ2890756.1"/>
    </source>
</evidence>
<comment type="caution">
    <text evidence="2">The sequence shown here is derived from an EMBL/GenBank/DDBJ whole genome shotgun (WGS) entry which is preliminary data.</text>
</comment>
<evidence type="ECO:0000313" key="3">
    <source>
        <dbReference type="Proteomes" id="UP001201980"/>
    </source>
</evidence>
<evidence type="ECO:0000256" key="1">
    <source>
        <dbReference type="SAM" id="MobiDB-lite"/>
    </source>
</evidence>
<accession>A0AAD5WMK4</accession>
<dbReference type="AlphaFoldDB" id="A0AAD5WMK4"/>
<sequence>MPMKSTYTVKSLLASDDTDLVEFIKARQAAGGKFDIEQITDFNKVPDKEQSALLSRLDQQYVEEEGRPRAVAVAVTPVRDEPGRRGRATGLRSLGRGQLARDGVRTTDKNHRRVFREQRRGYLRRIGLLDIMDEDGVESALGSAWMMELLSRRNQQQPYQAVYTHGGFAASVDAMRRCLAAHNFDEPFRPLEDIEQQSDRDTWIEYLAFEHGREYRIKAAWWSGSGARCPVSVPGAKKRRRELDDEVSSDSAAEEQPRKRPRRIAGSRGSSRMLAGLDQPLPEASLRNGAGRRRSVRIKAQYLRRNKT</sequence>
<name>A0AAD5WMK4_9PEZI</name>
<protein>
    <submittedName>
        <fullName evidence="2">Uncharacterized protein</fullName>
    </submittedName>
</protein>
<dbReference type="Proteomes" id="UP001201980">
    <property type="component" value="Unassembled WGS sequence"/>
</dbReference>
<feature type="region of interest" description="Disordered" evidence="1">
    <location>
        <begin position="233"/>
        <end position="292"/>
    </location>
</feature>
<proteinExistence type="predicted"/>